<dbReference type="InterPro" id="IPR014001">
    <property type="entry name" value="Helicase_ATP-bd"/>
</dbReference>
<keyword evidence="2" id="KW-0399">Innate immunity</keyword>
<dbReference type="PROSITE" id="PS51194">
    <property type="entry name" value="HELICASE_CTER"/>
    <property type="match status" value="1"/>
</dbReference>
<dbReference type="SMART" id="SM00490">
    <property type="entry name" value="HELICc"/>
    <property type="match status" value="1"/>
</dbReference>
<evidence type="ECO:0000256" key="4">
    <source>
        <dbReference type="ARBA" id="ARBA00022840"/>
    </source>
</evidence>
<dbReference type="Pfam" id="PF00270">
    <property type="entry name" value="DEAD"/>
    <property type="match status" value="1"/>
</dbReference>
<dbReference type="Gene3D" id="1.20.1320.30">
    <property type="match status" value="1"/>
</dbReference>
<name>A0ABR1DA72_NECAM</name>
<evidence type="ECO:0000313" key="11">
    <source>
        <dbReference type="Proteomes" id="UP001303046"/>
    </source>
</evidence>
<dbReference type="PANTHER" id="PTHR14074:SF29">
    <property type="entry name" value="DICER-RELATED HELICASE"/>
    <property type="match status" value="1"/>
</dbReference>
<evidence type="ECO:0000256" key="6">
    <source>
        <dbReference type="ARBA" id="ARBA00049390"/>
    </source>
</evidence>
<dbReference type="InterPro" id="IPR038557">
    <property type="entry name" value="RLR_C_sf"/>
</dbReference>
<keyword evidence="3" id="KW-0547">Nucleotide-binding</keyword>
<dbReference type="Gene3D" id="2.170.150.30">
    <property type="entry name" value="RIG-I-like receptor, C-terminal regulatory domain"/>
    <property type="match status" value="1"/>
</dbReference>
<dbReference type="InterPro" id="IPR011545">
    <property type="entry name" value="DEAD/DEAH_box_helicase_dom"/>
</dbReference>
<feature type="domain" description="Helicase ATP-binding" evidence="7">
    <location>
        <begin position="206"/>
        <end position="353"/>
    </location>
</feature>
<evidence type="ECO:0000256" key="2">
    <source>
        <dbReference type="ARBA" id="ARBA00022588"/>
    </source>
</evidence>
<keyword evidence="4" id="KW-0067">ATP-binding</keyword>
<dbReference type="SMART" id="SM00487">
    <property type="entry name" value="DEXDc"/>
    <property type="match status" value="1"/>
</dbReference>
<evidence type="ECO:0000259" key="8">
    <source>
        <dbReference type="PROSITE" id="PS51194"/>
    </source>
</evidence>
<dbReference type="Gene3D" id="3.40.50.300">
    <property type="entry name" value="P-loop containing nucleotide triphosphate hydrolases"/>
    <property type="match status" value="2"/>
</dbReference>
<evidence type="ECO:0000256" key="3">
    <source>
        <dbReference type="ARBA" id="ARBA00022741"/>
    </source>
</evidence>
<proteinExistence type="inferred from homology"/>
<evidence type="ECO:0000259" key="9">
    <source>
        <dbReference type="PROSITE" id="PS51789"/>
    </source>
</evidence>
<dbReference type="Pfam" id="PF11648">
    <property type="entry name" value="RIG-I_C-RD"/>
    <property type="match status" value="1"/>
</dbReference>
<evidence type="ECO:0000313" key="10">
    <source>
        <dbReference type="EMBL" id="KAK6746805.1"/>
    </source>
</evidence>
<dbReference type="Proteomes" id="UP001303046">
    <property type="component" value="Unassembled WGS sequence"/>
</dbReference>
<dbReference type="InterPro" id="IPR051363">
    <property type="entry name" value="RLR_Helicase"/>
</dbReference>
<dbReference type="PANTHER" id="PTHR14074">
    <property type="entry name" value="HELICASE WITH DEATH DOMAIN-RELATED"/>
    <property type="match status" value="1"/>
</dbReference>
<dbReference type="InterPro" id="IPR021673">
    <property type="entry name" value="RLR_CTR"/>
</dbReference>
<dbReference type="PROSITE" id="PS51192">
    <property type="entry name" value="HELICASE_ATP_BIND_1"/>
    <property type="match status" value="1"/>
</dbReference>
<dbReference type="Pfam" id="PF00271">
    <property type="entry name" value="Helicase_C"/>
    <property type="match status" value="1"/>
</dbReference>
<evidence type="ECO:0000256" key="5">
    <source>
        <dbReference type="ARBA" id="ARBA00022859"/>
    </source>
</evidence>
<feature type="domain" description="RLR CTR" evidence="9">
    <location>
        <begin position="736"/>
        <end position="868"/>
    </location>
</feature>
<sequence length="891" mass="102232">MTSLNAKQKLALLNLYSEEIMKRLTPIYYCPEMSGVIAELLDINRLEELCMESYNEDDFSKKLWDELAASPMKNVLYDTILNYLSKVDASLHSILCLVSEKDTRSQFGKVLSNFEQFWTHINVDTTMAFLKKIPCYDNIIMNIERSWRGDEEEDTKKRIVLRTIPLLGSNAIYDLMRSIYDNSEKAAAFVDQLHPCFLRYYGLNVVLFMTPNTVILDQQAATLRKFLDHRYEVFAVRGSDDIPLRQVIAAKDVIVTTPQLIVNLLKYDEPGETSDEVRTEFDLTTFTLMVFDECHNAVKNSPFAVLMRFYHRLNFSMRLKPGCKLPQVIGLTASLGVGGASNESDALNHVVGLCACLDCLNISTVQKYTDQLRKFSPIVVDEVHFTDDQNDSLRAHFIDTLCTLMKLFEEKLYELYSKSILPSTREICMSSEERDQPYVVYNTFRKAPDDKLSQGYLNWVSVHLRRIVPETLFSEESVKTQAIEILEILNDLYRTTEMYQDFSTAESLKFLKNQMAMRINSLTEFSRFHWKEYSEKLSSFQSSESSLFSELIKHLTDNNKEDFRCIIFVRTRKGASILARLLNSCPKLAACDLRVEPIAGLNKAADETTTKREQAEKLKRFRNGDTRVLVATSVADEGLDVAKCSLVIKYNYASNEIAHVQRRGRGRAEKSRSILLTQNLKLKNQEEKNILKERLMNHVLRAVQENRINLTTLVKKAVEELRLEIQREDAMVIARKMAQKSSGIVFKILCSKCDETLCTSKDIKTYKNSQYCVCSPSFWSKTRNEEIKDDVRESKFGSVAKLFCVRENCQNVLGRVVCIEGMLMPALAASAFVLEFTEASGSIKRRAVRKWKEVVKDYFTPDQIRNYDLVVMAKSANKPIIKNMGVSLNLF</sequence>
<dbReference type="PROSITE" id="PS51789">
    <property type="entry name" value="RLR_CTR"/>
    <property type="match status" value="1"/>
</dbReference>
<comment type="similarity">
    <text evidence="1">Belongs to the helicase family. RLR subfamily.</text>
</comment>
<organism evidence="10 11">
    <name type="scientific">Necator americanus</name>
    <name type="common">Human hookworm</name>
    <dbReference type="NCBI Taxonomy" id="51031"/>
    <lineage>
        <taxon>Eukaryota</taxon>
        <taxon>Metazoa</taxon>
        <taxon>Ecdysozoa</taxon>
        <taxon>Nematoda</taxon>
        <taxon>Chromadorea</taxon>
        <taxon>Rhabditida</taxon>
        <taxon>Rhabditina</taxon>
        <taxon>Rhabditomorpha</taxon>
        <taxon>Strongyloidea</taxon>
        <taxon>Ancylostomatidae</taxon>
        <taxon>Bunostominae</taxon>
        <taxon>Necator</taxon>
    </lineage>
</organism>
<feature type="domain" description="Helicase C-terminal" evidence="8">
    <location>
        <begin position="550"/>
        <end position="722"/>
    </location>
</feature>
<gene>
    <name evidence="10" type="primary">Necator_chrIV.g13496</name>
    <name evidence="10" type="ORF">RB195_000205</name>
</gene>
<comment type="caution">
    <text evidence="10">The sequence shown here is derived from an EMBL/GenBank/DDBJ whole genome shotgun (WGS) entry which is preliminary data.</text>
</comment>
<dbReference type="InterPro" id="IPR001650">
    <property type="entry name" value="Helicase_C-like"/>
</dbReference>
<dbReference type="InterPro" id="IPR027417">
    <property type="entry name" value="P-loop_NTPase"/>
</dbReference>
<evidence type="ECO:0000256" key="1">
    <source>
        <dbReference type="ARBA" id="ARBA00006866"/>
    </source>
</evidence>
<dbReference type="SUPFAM" id="SSF52540">
    <property type="entry name" value="P-loop containing nucleoside triphosphate hydrolases"/>
    <property type="match status" value="1"/>
</dbReference>
<evidence type="ECO:0000259" key="7">
    <source>
        <dbReference type="PROSITE" id="PS51192"/>
    </source>
</evidence>
<dbReference type="EMBL" id="JAVFWL010000004">
    <property type="protein sequence ID" value="KAK6746805.1"/>
    <property type="molecule type" value="Genomic_DNA"/>
</dbReference>
<evidence type="ECO:0008006" key="12">
    <source>
        <dbReference type="Google" id="ProtNLM"/>
    </source>
</evidence>
<reference evidence="10 11" key="1">
    <citation type="submission" date="2023-08" db="EMBL/GenBank/DDBJ databases">
        <title>A Necator americanus chromosomal reference genome.</title>
        <authorList>
            <person name="Ilik V."/>
            <person name="Petrzelkova K.J."/>
            <person name="Pardy F."/>
            <person name="Fuh T."/>
            <person name="Niatou-Singa F.S."/>
            <person name="Gouil Q."/>
            <person name="Baker L."/>
            <person name="Ritchie M.E."/>
            <person name="Jex A.R."/>
            <person name="Gazzola D."/>
            <person name="Li H."/>
            <person name="Toshio Fujiwara R."/>
            <person name="Zhan B."/>
            <person name="Aroian R.V."/>
            <person name="Pafco B."/>
            <person name="Schwarz E.M."/>
        </authorList>
    </citation>
    <scope>NUCLEOTIDE SEQUENCE [LARGE SCALE GENOMIC DNA]</scope>
    <source>
        <strain evidence="10 11">Aroian</strain>
        <tissue evidence="10">Whole animal</tissue>
    </source>
</reference>
<protein>
    <recommendedName>
        <fullName evidence="12">RNA helicase</fullName>
    </recommendedName>
</protein>
<keyword evidence="5" id="KW-0391">Immunity</keyword>
<comment type="catalytic activity">
    <reaction evidence="6">
        <text>ATP + H2O = ADP + phosphate + H(+)</text>
        <dbReference type="Rhea" id="RHEA:13065"/>
        <dbReference type="ChEBI" id="CHEBI:15377"/>
        <dbReference type="ChEBI" id="CHEBI:15378"/>
        <dbReference type="ChEBI" id="CHEBI:30616"/>
        <dbReference type="ChEBI" id="CHEBI:43474"/>
        <dbReference type="ChEBI" id="CHEBI:456216"/>
        <dbReference type="EC" id="3.6.4.13"/>
    </reaction>
    <physiologicalReaction direction="left-to-right" evidence="6">
        <dbReference type="Rhea" id="RHEA:13066"/>
    </physiologicalReaction>
</comment>
<accession>A0ABR1DA72</accession>
<keyword evidence="11" id="KW-1185">Reference proteome</keyword>